<accession>L8EC66</accession>
<dbReference type="AlphaFoldDB" id="L8EC66"/>
<dbReference type="OrthoDB" id="2159336at2759"/>
<dbReference type="ChiTaRS" id="ABI1">
    <property type="organism name" value="human"/>
</dbReference>
<evidence type="ECO:0000313" key="1">
    <source>
        <dbReference type="EMBL" id="CCQ43032.1"/>
    </source>
</evidence>
<gene>
    <name evidence="1" type="primary">ABI1</name>
</gene>
<dbReference type="EMBL" id="HF583535">
    <property type="protein sequence ID" value="CCQ43032.1"/>
    <property type="molecule type" value="Genomic_DNA"/>
</dbReference>
<organism evidence="1">
    <name type="scientific">Homo sapiens</name>
    <name type="common">Human</name>
    <dbReference type="NCBI Taxonomy" id="9606"/>
    <lineage>
        <taxon>Eukaryota</taxon>
        <taxon>Metazoa</taxon>
        <taxon>Chordata</taxon>
        <taxon>Craniata</taxon>
        <taxon>Vertebrata</taxon>
        <taxon>Euteleostomi</taxon>
        <taxon>Mammalia</taxon>
        <taxon>Eutheria</taxon>
        <taxon>Euarchontoglires</taxon>
        <taxon>Primates</taxon>
        <taxon>Haplorrhini</taxon>
        <taxon>Catarrhini</taxon>
        <taxon>Hominidae</taxon>
        <taxon>Homo</taxon>
    </lineage>
</organism>
<reference evidence="1" key="1">
    <citation type="journal article" date="2013" name="PLoS ONE">
        <title>Direct detection of alternative open reading frames translation products in human significantly expands the proteome.</title>
        <authorList>
            <person name="Vanderperre B."/>
            <person name="Lucier J.-F."/>
            <person name="Motard J."/>
            <person name="Tremblay G."/>
            <person name="Vanderperre S."/>
            <person name="Wisztorski M."/>
            <person name="Salzet M."/>
            <person name="Boisvert F.-M."/>
            <person name="Roucou X."/>
        </authorList>
    </citation>
    <scope>NUCLEOTIDE SEQUENCE</scope>
</reference>
<protein>
    <submittedName>
        <fullName evidence="1">Alternative protein ABI1</fullName>
    </submittedName>
</protein>
<sequence>MMWAMVSSMEITSLQELAHCREQILLLRNRQVLPCQAGEHWDGILLIKPWNLLNPQQFLMTI</sequence>
<name>L8EC66_HUMAN</name>
<proteinExistence type="predicted"/>